<dbReference type="GO" id="GO:0005684">
    <property type="term" value="C:U2-type spliceosomal complex"/>
    <property type="evidence" value="ECO:0007669"/>
    <property type="project" value="UniProtKB-ARBA"/>
</dbReference>
<dbReference type="PROSITE" id="PS51194">
    <property type="entry name" value="HELICASE_CTER"/>
    <property type="match status" value="1"/>
</dbReference>
<evidence type="ECO:0000256" key="6">
    <source>
        <dbReference type="ARBA" id="ARBA00022840"/>
    </source>
</evidence>
<keyword evidence="3" id="KW-0547">Nucleotide-binding</keyword>
<dbReference type="InterPro" id="IPR003029">
    <property type="entry name" value="S1_domain"/>
</dbReference>
<dbReference type="CDD" id="cd18791">
    <property type="entry name" value="SF2_C_RHA"/>
    <property type="match status" value="1"/>
</dbReference>
<dbReference type="EC" id="3.6.4.13" evidence="1"/>
<dbReference type="PROSITE" id="PS50126">
    <property type="entry name" value="S1"/>
    <property type="match status" value="1"/>
</dbReference>
<evidence type="ECO:0000256" key="1">
    <source>
        <dbReference type="ARBA" id="ARBA00012552"/>
    </source>
</evidence>
<keyword evidence="4" id="KW-0378">Hydrolase</keyword>
<feature type="region of interest" description="Disordered" evidence="10">
    <location>
        <begin position="153"/>
        <end position="218"/>
    </location>
</feature>
<dbReference type="AlphaFoldDB" id="A0AAV5QHH2"/>
<evidence type="ECO:0000256" key="5">
    <source>
        <dbReference type="ARBA" id="ARBA00022806"/>
    </source>
</evidence>
<feature type="domain" description="Helicase ATP-binding" evidence="12">
    <location>
        <begin position="509"/>
        <end position="672"/>
    </location>
</feature>
<dbReference type="FunFam" id="1.20.120.1080:FF:000001">
    <property type="entry name" value="Pre-mRNA-splicing factor ATP-dependent RNA helicase"/>
    <property type="match status" value="1"/>
</dbReference>
<dbReference type="GO" id="GO:0003724">
    <property type="term" value="F:RNA helicase activity"/>
    <property type="evidence" value="ECO:0007669"/>
    <property type="project" value="UniProtKB-EC"/>
</dbReference>
<dbReference type="RefSeq" id="XP_064851390.1">
    <property type="nucleotide sequence ID" value="XM_064995318.1"/>
</dbReference>
<dbReference type="InterPro" id="IPR007502">
    <property type="entry name" value="Helicase-assoc_dom"/>
</dbReference>
<feature type="compositionally biased region" description="Basic and acidic residues" evidence="10">
    <location>
        <begin position="162"/>
        <end position="172"/>
    </location>
</feature>
<dbReference type="SMART" id="SM00316">
    <property type="entry name" value="S1"/>
    <property type="match status" value="1"/>
</dbReference>
<evidence type="ECO:0000259" key="11">
    <source>
        <dbReference type="PROSITE" id="PS50126"/>
    </source>
</evidence>
<keyword evidence="5 14" id="KW-0347">Helicase</keyword>
<name>A0AAV5QHH2_9ASCO</name>
<feature type="compositionally biased region" description="Basic and acidic residues" evidence="10">
    <location>
        <begin position="179"/>
        <end position="199"/>
    </location>
</feature>
<dbReference type="Gene3D" id="1.20.120.1080">
    <property type="match status" value="1"/>
</dbReference>
<dbReference type="EMBL" id="BTFZ01000002">
    <property type="protein sequence ID" value="GMM34390.1"/>
    <property type="molecule type" value="Genomic_DNA"/>
</dbReference>
<dbReference type="InterPro" id="IPR011709">
    <property type="entry name" value="DEAD-box_helicase_OB_fold"/>
</dbReference>
<dbReference type="GO" id="GO:0016887">
    <property type="term" value="F:ATP hydrolysis activity"/>
    <property type="evidence" value="ECO:0007669"/>
    <property type="project" value="InterPro"/>
</dbReference>
<keyword evidence="15" id="KW-1185">Reference proteome</keyword>
<organism evidence="14 15">
    <name type="scientific">Saccharomycopsis crataegensis</name>
    <dbReference type="NCBI Taxonomy" id="43959"/>
    <lineage>
        <taxon>Eukaryota</taxon>
        <taxon>Fungi</taxon>
        <taxon>Dikarya</taxon>
        <taxon>Ascomycota</taxon>
        <taxon>Saccharomycotina</taxon>
        <taxon>Saccharomycetes</taxon>
        <taxon>Saccharomycopsidaceae</taxon>
        <taxon>Saccharomycopsis</taxon>
    </lineage>
</organism>
<dbReference type="Proteomes" id="UP001360560">
    <property type="component" value="Unassembled WGS sequence"/>
</dbReference>
<dbReference type="Pfam" id="PF21010">
    <property type="entry name" value="HA2_C"/>
    <property type="match status" value="1"/>
</dbReference>
<evidence type="ECO:0000256" key="8">
    <source>
        <dbReference type="ARBA" id="ARBA00023242"/>
    </source>
</evidence>
<dbReference type="GO" id="GO:0065003">
    <property type="term" value="P:protein-containing complex assembly"/>
    <property type="evidence" value="ECO:0007669"/>
    <property type="project" value="UniProtKB-ARBA"/>
</dbReference>
<sequence length="1144" mass="130023">MAQEIILKAVLTELKNLTPLADESMAEFLLSIHEDSKNLAAFQRNLKENDAPFEEDFIEKIDKVINGFKIKREVKQEIPEIKLEQTTKYQEPNQEKQEQQHASGVNKRQRFIKDEDDDVDEYGRNRRIKYEHDEVDEYGRSRRMKYENDEVDEYGRKRRTKHERDNDDHHSENSTYQARDNKVDEYGRNLNSKYERDHLSINNNTNQHQPSRSAKPDKEAIEGKIYHGRVTKITNYGAFIQLDGIVSHRGRSQSGLCHISQFSNIRIDHPSDVVSANETVFVKITKIDNKGISLTMKNIDQNTGNEVIDEPQRGRTTEKTFRPKRKLTSPERWELRQLVASGAISAKELGDVGEDLNDFITSETGGSLNLADDVEIDIEVHQDEPRFLEAEKNFLKKSGDNSDIASLKIIPKPEGSLNRAAMTGSQLAKDLKEKKLKALREKRLKQIKKKTDDPLSNKDGDANDDDDELLSEWQKANKKSKISYGKKSDMSIAEQRKSLPVFKMRSQLLDLVDENQFLVIVGETGSGKTTQLTQYLMEDGYSRRGVIGCTQPRRVAAISVAKRVSEEVGCKLGHQVGYKVRFDDKYGPDTEIKYMTDGMLQREALIDPNMSKYSVIMLDEAHERTIATDVLFALLKKAARNRPDLKIIVTSATLDSDKFSRYFNDCPVLKIPGRTFPVEIMYTKEPELDYLAACLDTVLQIHVVEGPGDILVFLTGQEEIDTACEALYDKVKALGSSVPELIILPVYSSLPSEVQSRIFEPTPKGSRKCVIATNIAETSITIDGIYYVIDPGFVKINAYDPKLGMDSLVVSPISQAQANQRAGRAGRTGPGKCYRLFTESAFKNEMSPNTIPEIQRQNLSTTILMLKAMGIDDLINFEFMDPPPMRTLMVALEELFNLSALDQDGNLTKLGNKMADFPMDPALAKSLIVSSDLHCSDELTTIVAMLSVQTIFYRPKHKQQQADLKKSKFHSTQGDHLTLLNTYNAWAQNDYSRTWCEENYIQERSLKRARDVRNQLIKIFLKYKHSVSSCGRDYDRIRVALCSGFFKNSAKRDSSEPGAFKTLIEDTPVYMHPSSCLFGKRSEYVIYHTLLLTTKEYMHCVTTIEPQWLIEVAPTFFKVGDGQKKKSGKIVSLKRNGHKRLAPR</sequence>
<dbReference type="GO" id="GO:0003723">
    <property type="term" value="F:RNA binding"/>
    <property type="evidence" value="ECO:0007669"/>
    <property type="project" value="TreeGrafter"/>
</dbReference>
<feature type="domain" description="Helicase C-terminal" evidence="13">
    <location>
        <begin position="697"/>
        <end position="870"/>
    </location>
</feature>
<evidence type="ECO:0000256" key="4">
    <source>
        <dbReference type="ARBA" id="ARBA00022801"/>
    </source>
</evidence>
<dbReference type="PROSITE" id="PS51192">
    <property type="entry name" value="HELICASE_ATP_BIND_1"/>
    <property type="match status" value="1"/>
</dbReference>
<evidence type="ECO:0000256" key="7">
    <source>
        <dbReference type="ARBA" id="ARBA00023187"/>
    </source>
</evidence>
<dbReference type="InterPro" id="IPR049945">
    <property type="entry name" value="AAA_22"/>
</dbReference>
<gene>
    <name evidence="14" type="ORF">DASC09_017150</name>
</gene>
<evidence type="ECO:0000256" key="10">
    <source>
        <dbReference type="SAM" id="MobiDB-lite"/>
    </source>
</evidence>
<evidence type="ECO:0000259" key="13">
    <source>
        <dbReference type="PROSITE" id="PS51194"/>
    </source>
</evidence>
<dbReference type="Pfam" id="PF00575">
    <property type="entry name" value="S1"/>
    <property type="match status" value="1"/>
</dbReference>
<feature type="compositionally biased region" description="Polar residues" evidence="10">
    <location>
        <begin position="200"/>
        <end position="212"/>
    </location>
</feature>
<dbReference type="InterPro" id="IPR048333">
    <property type="entry name" value="HA2_WH"/>
</dbReference>
<dbReference type="CDD" id="cd05684">
    <property type="entry name" value="S1_DHX8_helicase"/>
    <property type="match status" value="1"/>
</dbReference>
<dbReference type="Pfam" id="PF00271">
    <property type="entry name" value="Helicase_C"/>
    <property type="match status" value="1"/>
</dbReference>
<dbReference type="GO" id="GO:0071013">
    <property type="term" value="C:catalytic step 2 spliceosome"/>
    <property type="evidence" value="ECO:0007669"/>
    <property type="project" value="TreeGrafter"/>
</dbReference>
<keyword evidence="2" id="KW-0507">mRNA processing</keyword>
<feature type="compositionally biased region" description="Basic and acidic residues" evidence="10">
    <location>
        <begin position="449"/>
        <end position="461"/>
    </location>
</feature>
<feature type="domain" description="S1 motif" evidence="11">
    <location>
        <begin position="223"/>
        <end position="297"/>
    </location>
</feature>
<dbReference type="Gene3D" id="3.40.50.300">
    <property type="entry name" value="P-loop containing nucleotide triphosphate hydrolases"/>
    <property type="match status" value="2"/>
</dbReference>
<dbReference type="InterPro" id="IPR014001">
    <property type="entry name" value="Helicase_ATP-bd"/>
</dbReference>
<dbReference type="SMART" id="SM00847">
    <property type="entry name" value="HA2"/>
    <property type="match status" value="1"/>
</dbReference>
<feature type="region of interest" description="Disordered" evidence="10">
    <location>
        <begin position="305"/>
        <end position="327"/>
    </location>
</feature>
<dbReference type="Gene3D" id="2.40.50.140">
    <property type="entry name" value="Nucleic acid-binding proteins"/>
    <property type="match status" value="1"/>
</dbReference>
<proteinExistence type="predicted"/>
<dbReference type="Pfam" id="PF07717">
    <property type="entry name" value="OB_NTP_bind"/>
    <property type="match status" value="1"/>
</dbReference>
<dbReference type="GeneID" id="90072369"/>
<dbReference type="FunFam" id="3.40.50.300:FF:000101">
    <property type="entry name" value="Pre-mRNA-splicing factor ATP-dependent RNA helicase"/>
    <property type="match status" value="1"/>
</dbReference>
<dbReference type="SUPFAM" id="SSF50249">
    <property type="entry name" value="Nucleic acid-binding proteins"/>
    <property type="match status" value="1"/>
</dbReference>
<dbReference type="PANTHER" id="PTHR18934">
    <property type="entry name" value="ATP-DEPENDENT RNA HELICASE"/>
    <property type="match status" value="1"/>
</dbReference>
<dbReference type="InterPro" id="IPR012340">
    <property type="entry name" value="NA-bd_OB-fold"/>
</dbReference>
<comment type="caution">
    <text evidence="14">The sequence shown here is derived from an EMBL/GenBank/DDBJ whole genome shotgun (WGS) entry which is preliminary data.</text>
</comment>
<dbReference type="SMART" id="SM00487">
    <property type="entry name" value="DEXDc"/>
    <property type="match status" value="1"/>
</dbReference>
<keyword evidence="6" id="KW-0067">ATP-binding</keyword>
<dbReference type="InterPro" id="IPR027417">
    <property type="entry name" value="P-loop_NTPase"/>
</dbReference>
<evidence type="ECO:0000256" key="2">
    <source>
        <dbReference type="ARBA" id="ARBA00022664"/>
    </source>
</evidence>
<dbReference type="FunFam" id="3.40.50.300:FF:000191">
    <property type="entry name" value="Pre-mRNA-splicing factor ATP-dependent RNA helicase"/>
    <property type="match status" value="1"/>
</dbReference>
<dbReference type="GO" id="GO:0005524">
    <property type="term" value="F:ATP binding"/>
    <property type="evidence" value="ECO:0007669"/>
    <property type="project" value="UniProtKB-KW"/>
</dbReference>
<dbReference type="InterPro" id="IPR049621">
    <property type="entry name" value="S1_DHX8_helicase"/>
</dbReference>
<evidence type="ECO:0000256" key="3">
    <source>
        <dbReference type="ARBA" id="ARBA00022741"/>
    </source>
</evidence>
<evidence type="ECO:0000259" key="12">
    <source>
        <dbReference type="PROSITE" id="PS51192"/>
    </source>
</evidence>
<evidence type="ECO:0000313" key="14">
    <source>
        <dbReference type="EMBL" id="GMM34390.1"/>
    </source>
</evidence>
<dbReference type="PROSITE" id="PS00690">
    <property type="entry name" value="DEAH_ATP_HELICASE"/>
    <property type="match status" value="1"/>
</dbReference>
<dbReference type="Pfam" id="PF13401">
    <property type="entry name" value="AAA_22"/>
    <property type="match status" value="1"/>
</dbReference>
<dbReference type="GO" id="GO:0000390">
    <property type="term" value="P:spliceosomal complex disassembly"/>
    <property type="evidence" value="ECO:0007669"/>
    <property type="project" value="TreeGrafter"/>
</dbReference>
<reference evidence="14 15" key="1">
    <citation type="journal article" date="2023" name="Elife">
        <title>Identification of key yeast species and microbe-microbe interactions impacting larval growth of Drosophila in the wild.</title>
        <authorList>
            <person name="Mure A."/>
            <person name="Sugiura Y."/>
            <person name="Maeda R."/>
            <person name="Honda K."/>
            <person name="Sakurai N."/>
            <person name="Takahashi Y."/>
            <person name="Watada M."/>
            <person name="Katoh T."/>
            <person name="Gotoh A."/>
            <person name="Gotoh Y."/>
            <person name="Taniguchi I."/>
            <person name="Nakamura K."/>
            <person name="Hayashi T."/>
            <person name="Katayama T."/>
            <person name="Uemura T."/>
            <person name="Hattori Y."/>
        </authorList>
    </citation>
    <scope>NUCLEOTIDE SEQUENCE [LARGE SCALE GENOMIC DNA]</scope>
    <source>
        <strain evidence="14 15">SC-9</strain>
    </source>
</reference>
<dbReference type="InterPro" id="IPR002464">
    <property type="entry name" value="DNA/RNA_helicase_DEAH_CS"/>
</dbReference>
<protein>
    <recommendedName>
        <fullName evidence="1">RNA helicase</fullName>
        <ecNumber evidence="1">3.6.4.13</ecNumber>
    </recommendedName>
</protein>
<dbReference type="SMART" id="SM00490">
    <property type="entry name" value="HELICc"/>
    <property type="match status" value="1"/>
</dbReference>
<keyword evidence="7" id="KW-0508">mRNA splicing</keyword>
<dbReference type="SUPFAM" id="SSF52540">
    <property type="entry name" value="P-loop containing nucleoside triphosphate hydrolases"/>
    <property type="match status" value="1"/>
</dbReference>
<comment type="catalytic activity">
    <reaction evidence="9">
        <text>ATP + H2O = ADP + phosphate + H(+)</text>
        <dbReference type="Rhea" id="RHEA:13065"/>
        <dbReference type="ChEBI" id="CHEBI:15377"/>
        <dbReference type="ChEBI" id="CHEBI:15378"/>
        <dbReference type="ChEBI" id="CHEBI:30616"/>
        <dbReference type="ChEBI" id="CHEBI:43474"/>
        <dbReference type="ChEBI" id="CHEBI:456216"/>
        <dbReference type="EC" id="3.6.4.13"/>
    </reaction>
</comment>
<evidence type="ECO:0000313" key="15">
    <source>
        <dbReference type="Proteomes" id="UP001360560"/>
    </source>
</evidence>
<evidence type="ECO:0000256" key="9">
    <source>
        <dbReference type="ARBA" id="ARBA00047984"/>
    </source>
</evidence>
<accession>A0AAV5QHH2</accession>
<dbReference type="InterPro" id="IPR001650">
    <property type="entry name" value="Helicase_C-like"/>
</dbReference>
<dbReference type="Pfam" id="PF04408">
    <property type="entry name" value="WHD_HA2"/>
    <property type="match status" value="1"/>
</dbReference>
<dbReference type="PANTHER" id="PTHR18934:SF85">
    <property type="entry name" value="ATP-DEPENDENT RNA HELICASE DHX8"/>
    <property type="match status" value="1"/>
</dbReference>
<feature type="region of interest" description="Disordered" evidence="10">
    <location>
        <begin position="447"/>
        <end position="468"/>
    </location>
</feature>
<keyword evidence="8" id="KW-0539">Nucleus</keyword>
<feature type="region of interest" description="Disordered" evidence="10">
    <location>
        <begin position="85"/>
        <end position="118"/>
    </location>
</feature>
<feature type="compositionally biased region" description="Basic and acidic residues" evidence="10">
    <location>
        <begin position="310"/>
        <end position="321"/>
    </location>
</feature>